<accession>A0ABZ0IR44</accession>
<dbReference type="RefSeq" id="WP_317490208.1">
    <property type="nucleotide sequence ID" value="NZ_CP136051.1"/>
</dbReference>
<protein>
    <submittedName>
        <fullName evidence="2">Uncharacterized protein</fullName>
    </submittedName>
</protein>
<dbReference type="Proteomes" id="UP001302349">
    <property type="component" value="Chromosome"/>
</dbReference>
<feature type="chain" id="PRO_5046684461" evidence="1">
    <location>
        <begin position="22"/>
        <end position="227"/>
    </location>
</feature>
<evidence type="ECO:0000313" key="2">
    <source>
        <dbReference type="EMBL" id="WOK07532.1"/>
    </source>
</evidence>
<keyword evidence="3" id="KW-1185">Reference proteome</keyword>
<keyword evidence="1" id="KW-0732">Signal</keyword>
<gene>
    <name evidence="2" type="ORF">RT717_02715</name>
</gene>
<dbReference type="EMBL" id="CP136051">
    <property type="protein sequence ID" value="WOK07532.1"/>
    <property type="molecule type" value="Genomic_DNA"/>
</dbReference>
<organism evidence="2 3">
    <name type="scientific">Imperialibacter roseus</name>
    <dbReference type="NCBI Taxonomy" id="1324217"/>
    <lineage>
        <taxon>Bacteria</taxon>
        <taxon>Pseudomonadati</taxon>
        <taxon>Bacteroidota</taxon>
        <taxon>Cytophagia</taxon>
        <taxon>Cytophagales</taxon>
        <taxon>Flammeovirgaceae</taxon>
        <taxon>Imperialibacter</taxon>
    </lineage>
</organism>
<evidence type="ECO:0000256" key="1">
    <source>
        <dbReference type="SAM" id="SignalP"/>
    </source>
</evidence>
<feature type="signal peptide" evidence="1">
    <location>
        <begin position="1"/>
        <end position="21"/>
    </location>
</feature>
<evidence type="ECO:0000313" key="3">
    <source>
        <dbReference type="Proteomes" id="UP001302349"/>
    </source>
</evidence>
<name>A0ABZ0IR44_9BACT</name>
<sequence>MNVNKLLFTVLLAFLFSPAFSQSFNGRNLADHMLIKIMDKSLYKQEYPVDGSPYLNPEFVEGEVYTSKGNYTEVPLRYNIDTDVIEFSQNEAVYALDPEPRIKKVVIGENVFVVDKGEIVGKMNNSFYLRLDSGKAQLLMKKTVSFREAQAAQAMQAASTPARYQKMPDQYFCKIGDGGVMKIGSIKKLIEEFPDKQEELSAFAKKEKISPKNEKELVSFFQYYNSL</sequence>
<proteinExistence type="predicted"/>
<reference evidence="2 3" key="1">
    <citation type="journal article" date="2023" name="Microbiol. Resour. Announc.">
        <title>Complete Genome Sequence of Imperialibacter roseus strain P4T.</title>
        <authorList>
            <person name="Tizabi D.R."/>
            <person name="Bachvaroff T."/>
            <person name="Hill R.T."/>
        </authorList>
    </citation>
    <scope>NUCLEOTIDE SEQUENCE [LARGE SCALE GENOMIC DNA]</scope>
    <source>
        <strain evidence="2 3">P4T</strain>
    </source>
</reference>